<gene>
    <name evidence="2" type="ORF">SNAT2548_LOCUS19321</name>
</gene>
<sequence length="783" mass="87068">MSTDLGVAGVVVPPDCVATQLSHPIVPPIVPPSVPPVDTRVRPGAKYEAQIAALKQKRSRGILERRHITAEADRVIASNQASSEMVAGEVRQGTATLEKRFDRLEAMVSSGASSSSGRDDLLQRLAGKPGSSKETQAVIDANKELKKRQLKEEREEEKKAEKRRKAMEPFEIPLEEGDSRQDGVVVRAGAERRLCDYKADEPFDFHGVTCRLVEMGNHGARLQLEPCNATQLKALQTLPRHPRTGKSLFEQLQAVTKHGAVAAQLVDGKVKEAANQKNITAALLGLRFRAQYFNPVEFLRLKREARPAATTAEEPVRSHEVEQVAEPAWSPQELDQESTVASSGLAKPAEPEEPLGELHELDLNGEKLRFTVVGVFGRSPIGPRRTLKPQTGSEAGGALKACDFGALMPFWEAASSTLLHVHDSKPVLLLINKTKQQIQNTTFWRAEVPSLAKYPPKNSMTLVTFNMPCIELYQLLEERITEIVGSNVASLNRWKKRSGGILCQKHPSHGSRQLELVAVPYPPLFLTKTDLEQQGFTNRTLQELGFPAKFFKARGWRVQAGDLEDLFFGIRELKEGGFTAAELKEAGWHAYTLKQFGFNARELKEGGFNVMELKEVSFSARELKQGGVNARELKEVGFNAWELKDALFPALELKEAGFNAMELKEAGVTATELKKELQFGIYFRNPRELGFNARELSEFGFKAWELKSFGFNARELKEAVFSLKEFGRGDFSARELKDAGFTARELKKQVFVSMTARDLQTIGFNATELKDAGFNATQLMRLF</sequence>
<name>A0A812PII1_9DINO</name>
<dbReference type="InterPro" id="IPR053285">
    <property type="entry name" value="Thylakoid_lumenal_pentapeptide"/>
</dbReference>
<dbReference type="OrthoDB" id="411578at2759"/>
<dbReference type="Pfam" id="PF25296">
    <property type="entry name" value="Decapeptide"/>
    <property type="match status" value="2"/>
</dbReference>
<evidence type="ECO:0000256" key="1">
    <source>
        <dbReference type="SAM" id="MobiDB-lite"/>
    </source>
</evidence>
<evidence type="ECO:0000313" key="2">
    <source>
        <dbReference type="EMBL" id="CAE7359997.1"/>
    </source>
</evidence>
<dbReference type="PANTHER" id="PTHR47121">
    <property type="entry name" value="THYLAKOID LUMENAL PROTEIN TL20.3, CHLOROPLASTIC"/>
    <property type="match status" value="1"/>
</dbReference>
<dbReference type="AlphaFoldDB" id="A0A812PII1"/>
<keyword evidence="3" id="KW-1185">Reference proteome</keyword>
<dbReference type="Proteomes" id="UP000604046">
    <property type="component" value="Unassembled WGS sequence"/>
</dbReference>
<feature type="region of interest" description="Disordered" evidence="1">
    <location>
        <begin position="108"/>
        <end position="164"/>
    </location>
</feature>
<feature type="compositionally biased region" description="Basic and acidic residues" evidence="1">
    <location>
        <begin position="150"/>
        <end position="160"/>
    </location>
</feature>
<dbReference type="EMBL" id="CAJNDS010002173">
    <property type="protein sequence ID" value="CAE7359997.1"/>
    <property type="molecule type" value="Genomic_DNA"/>
</dbReference>
<feature type="region of interest" description="Disordered" evidence="1">
    <location>
        <begin position="306"/>
        <end position="352"/>
    </location>
</feature>
<accession>A0A812PII1</accession>
<reference evidence="2" key="1">
    <citation type="submission" date="2021-02" db="EMBL/GenBank/DDBJ databases">
        <authorList>
            <person name="Dougan E. K."/>
            <person name="Rhodes N."/>
            <person name="Thang M."/>
            <person name="Chan C."/>
        </authorList>
    </citation>
    <scope>NUCLEOTIDE SEQUENCE</scope>
</reference>
<protein>
    <submittedName>
        <fullName evidence="2">Uncharacterized protein</fullName>
    </submittedName>
</protein>
<dbReference type="PANTHER" id="PTHR47121:SF2">
    <property type="entry name" value="THYLAKOID LUMENAL PROTEIN TL20.3, CHLOROPLASTIC"/>
    <property type="match status" value="1"/>
</dbReference>
<organism evidence="2 3">
    <name type="scientific">Symbiodinium natans</name>
    <dbReference type="NCBI Taxonomy" id="878477"/>
    <lineage>
        <taxon>Eukaryota</taxon>
        <taxon>Sar</taxon>
        <taxon>Alveolata</taxon>
        <taxon>Dinophyceae</taxon>
        <taxon>Suessiales</taxon>
        <taxon>Symbiodiniaceae</taxon>
        <taxon>Symbiodinium</taxon>
    </lineage>
</organism>
<comment type="caution">
    <text evidence="2">The sequence shown here is derived from an EMBL/GenBank/DDBJ whole genome shotgun (WGS) entry which is preliminary data.</text>
</comment>
<dbReference type="InterPro" id="IPR057481">
    <property type="entry name" value="Decapeptide"/>
</dbReference>
<proteinExistence type="predicted"/>
<evidence type="ECO:0000313" key="3">
    <source>
        <dbReference type="Proteomes" id="UP000604046"/>
    </source>
</evidence>